<sequence>MASTYGSMPQWLSNPPDDIPGQRQAVLGLLGQRLSVSQLEGQLSTADQVPVLMVEQFGPGSHHDEEILSWHDPSLQVPIVLPDMALECPLGNLEAILISESPRMVYLKDFVTEVERKHIIKISEPILEQSTVFDAETKGPSTDLTFRRSDSAAPARDEIVKCIEQRARLAQPWSPGMGLEILSVQRYQKNGFFSHHWDSFLNSPGPDRKSTFNIFLDGNCTGGGTHFPELPFPDDPDLCNILDCDSKLNGTVFKPITGNAIFWENVRSDGSRYEETIHAGLPVEEGTKIGMNIWTWGFPDTD</sequence>
<evidence type="ECO:0000256" key="1">
    <source>
        <dbReference type="ARBA" id="ARBA00001961"/>
    </source>
</evidence>
<evidence type="ECO:0000256" key="5">
    <source>
        <dbReference type="ARBA" id="ARBA00023004"/>
    </source>
</evidence>
<dbReference type="GO" id="GO:0004656">
    <property type="term" value="F:procollagen-proline 4-dioxygenase activity"/>
    <property type="evidence" value="ECO:0007669"/>
    <property type="project" value="TreeGrafter"/>
</dbReference>
<evidence type="ECO:0000256" key="2">
    <source>
        <dbReference type="ARBA" id="ARBA00022723"/>
    </source>
</evidence>
<keyword evidence="2" id="KW-0479">Metal-binding</keyword>
<accession>A0A5N6ECG4</accession>
<evidence type="ECO:0000313" key="8">
    <source>
        <dbReference type="Proteomes" id="UP000326799"/>
    </source>
</evidence>
<keyword evidence="5" id="KW-0408">Iron</keyword>
<dbReference type="InterPro" id="IPR044862">
    <property type="entry name" value="Pro_4_hyd_alph_FE2OG_OXY"/>
</dbReference>
<evidence type="ECO:0000256" key="4">
    <source>
        <dbReference type="ARBA" id="ARBA00023002"/>
    </source>
</evidence>
<name>A0A5N6ECG4_9EURO</name>
<dbReference type="PANTHER" id="PTHR10869">
    <property type="entry name" value="PROLYL 4-HYDROXYLASE ALPHA SUBUNIT"/>
    <property type="match status" value="1"/>
</dbReference>
<dbReference type="EMBL" id="ML733514">
    <property type="protein sequence ID" value="KAB8215019.1"/>
    <property type="molecule type" value="Genomic_DNA"/>
</dbReference>
<dbReference type="Gene3D" id="2.60.120.620">
    <property type="entry name" value="q2cbj1_9rhob like domain"/>
    <property type="match status" value="1"/>
</dbReference>
<dbReference type="SMART" id="SM00702">
    <property type="entry name" value="P4Hc"/>
    <property type="match status" value="1"/>
</dbReference>
<keyword evidence="8" id="KW-1185">Reference proteome</keyword>
<reference evidence="7 8" key="1">
    <citation type="submission" date="2019-04" db="EMBL/GenBank/DDBJ databases">
        <title>Fungal friends and foes A comparative genomics study of 23 Aspergillus species from section Flavi.</title>
        <authorList>
            <consortium name="DOE Joint Genome Institute"/>
            <person name="Kjaerbolling I."/>
            <person name="Vesth T.C."/>
            <person name="Frisvad J.C."/>
            <person name="Nybo J.L."/>
            <person name="Theobald S."/>
            <person name="Kildgaard S."/>
            <person name="Petersen T.I."/>
            <person name="Kuo A."/>
            <person name="Sato A."/>
            <person name="Lyhne E.K."/>
            <person name="Kogle M.E."/>
            <person name="Wiebenga A."/>
            <person name="Kun R.S."/>
            <person name="Lubbers R.J."/>
            <person name="Makela M.R."/>
            <person name="Barry K."/>
            <person name="Chovatia M."/>
            <person name="Clum A."/>
            <person name="Daum C."/>
            <person name="Haridas S."/>
            <person name="He G."/>
            <person name="LaButti K."/>
            <person name="Lipzen A."/>
            <person name="Mondo S."/>
            <person name="Pangilinan J."/>
            <person name="Riley R."/>
            <person name="Salamov A."/>
            <person name="Simmons B.A."/>
            <person name="Magnuson J.K."/>
            <person name="Henrissat B."/>
            <person name="Mortensen U.H."/>
            <person name="Larsen T.O."/>
            <person name="De vries R.P."/>
            <person name="Grigoriev I.V."/>
            <person name="Machida M."/>
            <person name="Baker S.E."/>
            <person name="Andersen M.R."/>
        </authorList>
    </citation>
    <scope>NUCLEOTIDE SEQUENCE [LARGE SCALE GENOMIC DNA]</scope>
    <source>
        <strain evidence="7 8">CBS 126849</strain>
    </source>
</reference>
<keyword evidence="3" id="KW-0223">Dioxygenase</keyword>
<dbReference type="InterPro" id="IPR006620">
    <property type="entry name" value="Pro_4_hyd_alph"/>
</dbReference>
<protein>
    <recommendedName>
        <fullName evidence="6">Prolyl 4-hydroxylase alpha subunit domain-containing protein</fullName>
    </recommendedName>
</protein>
<evidence type="ECO:0000313" key="7">
    <source>
        <dbReference type="EMBL" id="KAB8215019.1"/>
    </source>
</evidence>
<dbReference type="InterPro" id="IPR045054">
    <property type="entry name" value="P4HA-like"/>
</dbReference>
<keyword evidence="4" id="KW-0560">Oxidoreductase</keyword>
<dbReference type="GO" id="GO:0005783">
    <property type="term" value="C:endoplasmic reticulum"/>
    <property type="evidence" value="ECO:0007669"/>
    <property type="project" value="TreeGrafter"/>
</dbReference>
<proteinExistence type="predicted"/>
<gene>
    <name evidence="7" type="ORF">BDV33DRAFT_208719</name>
</gene>
<evidence type="ECO:0000256" key="3">
    <source>
        <dbReference type="ARBA" id="ARBA00022964"/>
    </source>
</evidence>
<dbReference type="GO" id="GO:0031418">
    <property type="term" value="F:L-ascorbic acid binding"/>
    <property type="evidence" value="ECO:0007669"/>
    <property type="project" value="InterPro"/>
</dbReference>
<dbReference type="Pfam" id="PF13640">
    <property type="entry name" value="2OG-FeII_Oxy_3"/>
    <property type="match status" value="1"/>
</dbReference>
<dbReference type="GO" id="GO:0005506">
    <property type="term" value="F:iron ion binding"/>
    <property type="evidence" value="ECO:0007669"/>
    <property type="project" value="InterPro"/>
</dbReference>
<dbReference type="PANTHER" id="PTHR10869:SF246">
    <property type="entry name" value="TRANSMEMBRANE PROLYL 4-HYDROXYLASE"/>
    <property type="match status" value="1"/>
</dbReference>
<organism evidence="7 8">
    <name type="scientific">Aspergillus novoparasiticus</name>
    <dbReference type="NCBI Taxonomy" id="986946"/>
    <lineage>
        <taxon>Eukaryota</taxon>
        <taxon>Fungi</taxon>
        <taxon>Dikarya</taxon>
        <taxon>Ascomycota</taxon>
        <taxon>Pezizomycotina</taxon>
        <taxon>Eurotiomycetes</taxon>
        <taxon>Eurotiomycetidae</taxon>
        <taxon>Eurotiales</taxon>
        <taxon>Aspergillaceae</taxon>
        <taxon>Aspergillus</taxon>
        <taxon>Aspergillus subgen. Circumdati</taxon>
    </lineage>
</organism>
<comment type="cofactor">
    <cofactor evidence="1">
        <name>L-ascorbate</name>
        <dbReference type="ChEBI" id="CHEBI:38290"/>
    </cofactor>
</comment>
<feature type="domain" description="Prolyl 4-hydroxylase alpha subunit" evidence="6">
    <location>
        <begin position="102"/>
        <end position="296"/>
    </location>
</feature>
<dbReference type="Proteomes" id="UP000326799">
    <property type="component" value="Unassembled WGS sequence"/>
</dbReference>
<dbReference type="AlphaFoldDB" id="A0A5N6ECG4"/>
<evidence type="ECO:0000259" key="6">
    <source>
        <dbReference type="SMART" id="SM00702"/>
    </source>
</evidence>